<protein>
    <submittedName>
        <fullName evidence="1">Sulfotransferase</fullName>
    </submittedName>
</protein>
<accession>A0ABT3G531</accession>
<evidence type="ECO:0000313" key="2">
    <source>
        <dbReference type="Proteomes" id="UP001165653"/>
    </source>
</evidence>
<organism evidence="1 2">
    <name type="scientific">Luteolibacter rhizosphaerae</name>
    <dbReference type="NCBI Taxonomy" id="2989719"/>
    <lineage>
        <taxon>Bacteria</taxon>
        <taxon>Pseudomonadati</taxon>
        <taxon>Verrucomicrobiota</taxon>
        <taxon>Verrucomicrobiia</taxon>
        <taxon>Verrucomicrobiales</taxon>
        <taxon>Verrucomicrobiaceae</taxon>
        <taxon>Luteolibacter</taxon>
    </lineage>
</organism>
<dbReference type="InterPro" id="IPR052736">
    <property type="entry name" value="Stf3_sulfotransferase"/>
</dbReference>
<keyword evidence="2" id="KW-1185">Reference proteome</keyword>
<dbReference type="Proteomes" id="UP001165653">
    <property type="component" value="Unassembled WGS sequence"/>
</dbReference>
<dbReference type="Pfam" id="PF13469">
    <property type="entry name" value="Sulfotransfer_3"/>
    <property type="match status" value="1"/>
</dbReference>
<reference evidence="1" key="1">
    <citation type="submission" date="2022-10" db="EMBL/GenBank/DDBJ databases">
        <title>Luteolibacter sp. GHJ8, whole genome shotgun sequencing project.</title>
        <authorList>
            <person name="Zhao G."/>
            <person name="Shen L."/>
        </authorList>
    </citation>
    <scope>NUCLEOTIDE SEQUENCE</scope>
    <source>
        <strain evidence="1">GHJ8</strain>
    </source>
</reference>
<dbReference type="EMBL" id="JAPDDR010000006">
    <property type="protein sequence ID" value="MCW1914664.1"/>
    <property type="molecule type" value="Genomic_DNA"/>
</dbReference>
<dbReference type="RefSeq" id="WP_264514200.1">
    <property type="nucleotide sequence ID" value="NZ_JAPDDR010000006.1"/>
</dbReference>
<dbReference type="PANTHER" id="PTHR36451">
    <property type="entry name" value="PAPS-DEPENDENT SULFOTRANSFERASE STF3"/>
    <property type="match status" value="1"/>
</dbReference>
<sequence>MKEPLKHRWSISHNYLTGITAGDWWRLLQDNNFAVDPVYWHRAAVVSLLSVANSIYRWREDREHGDEVVATVIAKAPVFILGHWRSGTTHLHNLMAQDDEGFAYPNTYQVVNPHIFLTTEEVRTRRFAKLLPDKRPMDNMALSFESPQEDEFAPLLITLKSSYLGVSFPRSEDHYSRYLSFEGVPRDEVEEWKRGLEWFLKKLSFKYGPGRRLLLKSPPHTARIGVLREMFPDAKFVHIHRRPEEVLQSFRHYYDTAMWHTYLQRPDRSRIDDEIFQRYRDLMGAFFARRGEIPAGNFCEVAYADLERDPMGAVAGIYDALSLDGAEQAMPKIKAYVDTLDGYEKNRFKPLDEASRQRIREEWREFYEPLGYRVE</sequence>
<dbReference type="InterPro" id="IPR027417">
    <property type="entry name" value="P-loop_NTPase"/>
</dbReference>
<evidence type="ECO:0000313" key="1">
    <source>
        <dbReference type="EMBL" id="MCW1914664.1"/>
    </source>
</evidence>
<gene>
    <name evidence="1" type="ORF">OJ996_13840</name>
</gene>
<dbReference type="SUPFAM" id="SSF52540">
    <property type="entry name" value="P-loop containing nucleoside triphosphate hydrolases"/>
    <property type="match status" value="1"/>
</dbReference>
<comment type="caution">
    <text evidence="1">The sequence shown here is derived from an EMBL/GenBank/DDBJ whole genome shotgun (WGS) entry which is preliminary data.</text>
</comment>
<name>A0ABT3G531_9BACT</name>
<dbReference type="Gene3D" id="3.40.50.300">
    <property type="entry name" value="P-loop containing nucleotide triphosphate hydrolases"/>
    <property type="match status" value="1"/>
</dbReference>
<proteinExistence type="predicted"/>
<dbReference type="PANTHER" id="PTHR36451:SF1">
    <property type="entry name" value="OMEGA-HYDROXY-BETA-DIHYDROMENAQUINONE-9 SULFOTRANSFERASE STF3"/>
    <property type="match status" value="1"/>
</dbReference>